<accession>A0A6N7LK04</accession>
<reference evidence="2 3" key="1">
    <citation type="journal article" date="2013" name="Genome Biol.">
        <title>Comparative genomics of the core and accessory genomes of 48 Sinorhizobium strains comprising five genospecies.</title>
        <authorList>
            <person name="Sugawara M."/>
            <person name="Epstein B."/>
            <person name="Badgley B.D."/>
            <person name="Unno T."/>
            <person name="Xu L."/>
            <person name="Reese J."/>
            <person name="Gyaneshwar P."/>
            <person name="Denny R."/>
            <person name="Mudge J."/>
            <person name="Bharti A.K."/>
            <person name="Farmer A.D."/>
            <person name="May G.D."/>
            <person name="Woodward J.E."/>
            <person name="Medigue C."/>
            <person name="Vallenet D."/>
            <person name="Lajus A."/>
            <person name="Rouy Z."/>
            <person name="Martinez-Vaz B."/>
            <person name="Tiffin P."/>
            <person name="Young N.D."/>
            <person name="Sadowsky M.J."/>
        </authorList>
    </citation>
    <scope>NUCLEOTIDE SEQUENCE [LARGE SCALE GENOMIC DNA]</scope>
    <source>
        <strain evidence="2 3">USDA4894</strain>
    </source>
</reference>
<dbReference type="InterPro" id="IPR051396">
    <property type="entry name" value="Bact_Antivir_Def_Nuclease"/>
</dbReference>
<dbReference type="PANTHER" id="PTHR43581">
    <property type="entry name" value="ATP/GTP PHOSPHATASE"/>
    <property type="match status" value="1"/>
</dbReference>
<name>A0A6N7LK04_SINTE</name>
<dbReference type="SUPFAM" id="SSF52540">
    <property type="entry name" value="P-loop containing nucleoside triphosphate hydrolases"/>
    <property type="match status" value="1"/>
</dbReference>
<dbReference type="PANTHER" id="PTHR43581:SF2">
    <property type="entry name" value="EXCINUCLEASE ATPASE SUBUNIT"/>
    <property type="match status" value="1"/>
</dbReference>
<comment type="caution">
    <text evidence="2">The sequence shown here is derived from an EMBL/GenBank/DDBJ whole genome shotgun (WGS) entry which is preliminary data.</text>
</comment>
<dbReference type="InterPro" id="IPR041685">
    <property type="entry name" value="AAA_GajA/Old/RecF-like"/>
</dbReference>
<dbReference type="Pfam" id="PF13175">
    <property type="entry name" value="AAA_15"/>
    <property type="match status" value="1"/>
</dbReference>
<sequence>MHLRTLSIENFRAIESIDVEFTERVNVVVGPNAVGKTTILEAIRLPKAVLAPRTQNESAQALISMGAVSPHNPQQLIAEAIARDPLKPVIIRCGYQLNADEIATVADGQQQLVTRLIRSRLNDNLSPANFAAFLSSQAGQSTLQEASKEIAQGLERLQAMRGICRLDLLIDFRSSQISTPDPTGAAIIAFLDERLSPEETKFSYFPADRALPRGEQPIQLGIQDAVQQLEAHNSQPQSKYNRLKNTIFNAIVGSESGRNAIRENFERIFSGVLKGRELVGAGVNQYGLLTINVRDLESGRVFDIDAMSSGEKGLILTFLLIERTLANGGVALLDEPELHLNPAVCKDILAFMVDAYAIRKDLQVILCSHSPEILAGTFGREECALFHLVSGTLLSRVRRSDGEAVAEALRQLGTSESEGLLYKATIFVEGEHDVELLELGFGSILRQHKLKDLGGRTEVEKQIRQLQEAEKSGVTLTPRYFIFDKDDVPTNLESSSNIKVLQWDRRCLENYLIDVDILTTLLKDTDIVRTPIASEGELSRLLKQLALGHLDDAVVKEVYDGMAYENPGRRPRETSGKTFEEVSAILYGRLEQISQQISGLHQRDWQVKFVRMCEARKAELLPLWDAEWKERCDGKRLFRELQQNISMKIPMRSFKRRIMERMRGVPTTDNWRAIEGLLKQLIA</sequence>
<dbReference type="EMBL" id="WITC01000099">
    <property type="protein sequence ID" value="MQX17548.1"/>
    <property type="molecule type" value="Genomic_DNA"/>
</dbReference>
<gene>
    <name evidence="2" type="ORF">GHK62_23230</name>
</gene>
<organism evidence="2 3">
    <name type="scientific">Sinorhizobium terangae</name>
    <dbReference type="NCBI Taxonomy" id="110322"/>
    <lineage>
        <taxon>Bacteria</taxon>
        <taxon>Pseudomonadati</taxon>
        <taxon>Pseudomonadota</taxon>
        <taxon>Alphaproteobacteria</taxon>
        <taxon>Hyphomicrobiales</taxon>
        <taxon>Rhizobiaceae</taxon>
        <taxon>Sinorhizobium/Ensifer group</taxon>
        <taxon>Sinorhizobium</taxon>
    </lineage>
</organism>
<dbReference type="Proteomes" id="UP000439983">
    <property type="component" value="Unassembled WGS sequence"/>
</dbReference>
<keyword evidence="3" id="KW-1185">Reference proteome</keyword>
<dbReference type="AlphaFoldDB" id="A0A6N7LK04"/>
<dbReference type="OrthoDB" id="9816534at2"/>
<dbReference type="InterPro" id="IPR027417">
    <property type="entry name" value="P-loop_NTPase"/>
</dbReference>
<evidence type="ECO:0000313" key="2">
    <source>
        <dbReference type="EMBL" id="MQX17548.1"/>
    </source>
</evidence>
<evidence type="ECO:0000313" key="3">
    <source>
        <dbReference type="Proteomes" id="UP000439983"/>
    </source>
</evidence>
<protein>
    <submittedName>
        <fullName evidence="2">AAA family ATPase</fullName>
    </submittedName>
</protein>
<dbReference type="RefSeq" id="WP_153441412.1">
    <property type="nucleotide sequence ID" value="NZ_CP121659.1"/>
</dbReference>
<dbReference type="Gene3D" id="3.40.50.300">
    <property type="entry name" value="P-loop containing nucleotide triphosphate hydrolases"/>
    <property type="match status" value="2"/>
</dbReference>
<proteinExistence type="predicted"/>
<feature type="domain" description="Endonuclease GajA/Old nuclease/RecF-like AAA" evidence="1">
    <location>
        <begin position="1"/>
        <end position="373"/>
    </location>
</feature>
<evidence type="ECO:0000259" key="1">
    <source>
        <dbReference type="Pfam" id="PF13175"/>
    </source>
</evidence>